<feature type="domain" description="Type II/III secretion system secretin-like" evidence="8">
    <location>
        <begin position="374"/>
        <end position="525"/>
    </location>
</feature>
<dbReference type="RefSeq" id="WP_353439624.1">
    <property type="nucleotide sequence ID" value="NZ_CP099959.1"/>
</dbReference>
<evidence type="ECO:0000259" key="9">
    <source>
        <dbReference type="Pfam" id="PF03958"/>
    </source>
</evidence>
<dbReference type="InterPro" id="IPR004846">
    <property type="entry name" value="T2SS/T3SS_dom"/>
</dbReference>
<dbReference type="EMBL" id="CP099959">
    <property type="protein sequence ID" value="XCC58397.1"/>
    <property type="molecule type" value="Genomic_DNA"/>
</dbReference>
<comment type="subcellular location">
    <subcellularLocation>
        <location evidence="7">Cell outer membrane</location>
    </subcellularLocation>
    <subcellularLocation>
        <location evidence="1">Membrane</location>
    </subcellularLocation>
</comment>
<sequence>MNTNFNFFIAIFLTTILSGCAGLANRQLDKSSVPKSPDDVREIIAKTRQVDPIDTRGLTKNERPAPEEIRSKDLFSVKSHSDPTIFNYPTWKSDKFSADFAIVSIADFFALVGELNGINFYVGQDVSGEVSLQVKDMAWKDIVDIVLATKRLVAEISDDGKSVRINSIEFVAERSDTVKKLLTQRFEEQRVRQGLEQKNTAVIRVFYSKADTVSKMLREMLLGLEARPGAGAAVGAQAQSARAAFTVDVRTNSIVVQASAADIDWIKKTVSHIDKPSKQVMVEAYIVEGRDNFQQELGVRLGIYAAGTNSRGQPRSLSGVLGEGATSQSSMVLGTGTGSSIGTAVSGGNATTAVGGLGFLLATGTGQLKAELLAMEKDGLTKIVSNPRLFIIDNEQASITDGVQIPYPVPGVGPSQITYEFKDAALKLDVKPSIVGDGNIYIEVVVNKDSPNYATNPPAIDKREVRTKLLIRDGGIAMIGGINISTASSTDTQVPILGSIPLIGNLFKSTAQGNERRQLFIFLSPAEI</sequence>
<keyword evidence="4" id="KW-0472">Membrane</keyword>
<keyword evidence="5" id="KW-0998">Cell outer membrane</keyword>
<evidence type="ECO:0000256" key="1">
    <source>
        <dbReference type="ARBA" id="ARBA00004370"/>
    </source>
</evidence>
<dbReference type="InterPro" id="IPR051808">
    <property type="entry name" value="Type_IV_pilus_biogenesis"/>
</dbReference>
<name>A0AAU8A3X4_9BURK</name>
<dbReference type="GO" id="GO:0009306">
    <property type="term" value="P:protein secretion"/>
    <property type="evidence" value="ECO:0007669"/>
    <property type="project" value="InterPro"/>
</dbReference>
<evidence type="ECO:0000256" key="2">
    <source>
        <dbReference type="ARBA" id="ARBA00022448"/>
    </source>
</evidence>
<dbReference type="InterPro" id="IPR001775">
    <property type="entry name" value="GspD/PilQ"/>
</dbReference>
<comment type="similarity">
    <text evidence="6">Belongs to the bacterial secretin family.</text>
</comment>
<evidence type="ECO:0000259" key="8">
    <source>
        <dbReference type="Pfam" id="PF00263"/>
    </source>
</evidence>
<evidence type="ECO:0000256" key="5">
    <source>
        <dbReference type="ARBA" id="ARBA00023237"/>
    </source>
</evidence>
<dbReference type="PRINTS" id="PR00811">
    <property type="entry name" value="BCTERIALGSPD"/>
</dbReference>
<accession>A0AAU8A3X4</accession>
<dbReference type="InterPro" id="IPR005644">
    <property type="entry name" value="NolW-like"/>
</dbReference>
<protein>
    <submittedName>
        <fullName evidence="10">Type IV pilus secretin PilQ</fullName>
    </submittedName>
</protein>
<dbReference type="Pfam" id="PF00263">
    <property type="entry name" value="Secretin"/>
    <property type="match status" value="1"/>
</dbReference>
<feature type="domain" description="NolW-like" evidence="9">
    <location>
        <begin position="200"/>
        <end position="279"/>
    </location>
</feature>
<dbReference type="PANTHER" id="PTHR30604">
    <property type="entry name" value="PROTEIN TRANSPORT PROTEIN HOFQ"/>
    <property type="match status" value="1"/>
</dbReference>
<organism evidence="10">
    <name type="scientific">Polynucleobacter sp. UK-FUSCHL-C3</name>
    <dbReference type="NCBI Taxonomy" id="2955208"/>
    <lineage>
        <taxon>Bacteria</taxon>
        <taxon>Pseudomonadati</taxon>
        <taxon>Pseudomonadota</taxon>
        <taxon>Betaproteobacteria</taxon>
        <taxon>Burkholderiales</taxon>
        <taxon>Burkholderiaceae</taxon>
        <taxon>Polynucleobacter</taxon>
    </lineage>
</organism>
<evidence type="ECO:0000256" key="6">
    <source>
        <dbReference type="RuleBase" id="RU004003"/>
    </source>
</evidence>
<dbReference type="AlphaFoldDB" id="A0AAU8A3X4"/>
<evidence type="ECO:0000256" key="4">
    <source>
        <dbReference type="ARBA" id="ARBA00023136"/>
    </source>
</evidence>
<dbReference type="GO" id="GO:0009279">
    <property type="term" value="C:cell outer membrane"/>
    <property type="evidence" value="ECO:0007669"/>
    <property type="project" value="UniProtKB-SubCell"/>
</dbReference>
<dbReference type="Pfam" id="PF03958">
    <property type="entry name" value="Secretin_N"/>
    <property type="match status" value="1"/>
</dbReference>
<keyword evidence="2 7" id="KW-0813">Transport</keyword>
<dbReference type="InterPro" id="IPR013355">
    <property type="entry name" value="Pilus_4_PilQ"/>
</dbReference>
<dbReference type="Gene3D" id="3.30.1370.130">
    <property type="match status" value="1"/>
</dbReference>
<gene>
    <name evidence="10" type="primary">pilQ</name>
    <name evidence="10" type="ORF">NKE59_03655</name>
</gene>
<proteinExistence type="inferred from homology"/>
<keyword evidence="3" id="KW-0732">Signal</keyword>
<reference evidence="10" key="1">
    <citation type="submission" date="2022-06" db="EMBL/GenBank/DDBJ databases">
        <title>New Polynucleobacter species.</title>
        <authorList>
            <person name="Hahn M.W."/>
        </authorList>
    </citation>
    <scope>NUCLEOTIDE SEQUENCE</scope>
    <source>
        <strain evidence="10">UK-FUSCHL-C3</strain>
    </source>
</reference>
<dbReference type="Gene3D" id="3.30.1370.120">
    <property type="match status" value="1"/>
</dbReference>
<evidence type="ECO:0000313" key="10">
    <source>
        <dbReference type="EMBL" id="XCC58397.1"/>
    </source>
</evidence>
<dbReference type="NCBIfam" id="TIGR02515">
    <property type="entry name" value="IV_pilus_PilQ"/>
    <property type="match status" value="1"/>
</dbReference>
<dbReference type="PANTHER" id="PTHR30604:SF1">
    <property type="entry name" value="DNA UTILIZATION PROTEIN HOFQ"/>
    <property type="match status" value="1"/>
</dbReference>
<dbReference type="InterPro" id="IPR038591">
    <property type="entry name" value="NolW-like_sf"/>
</dbReference>
<evidence type="ECO:0000256" key="3">
    <source>
        <dbReference type="ARBA" id="ARBA00022729"/>
    </source>
</evidence>
<evidence type="ECO:0000256" key="7">
    <source>
        <dbReference type="RuleBase" id="RU004004"/>
    </source>
</evidence>